<dbReference type="OrthoDB" id="272672at2759"/>
<dbReference type="SUPFAM" id="SSF52540">
    <property type="entry name" value="P-loop containing nucleoside triphosphate hydrolases"/>
    <property type="match status" value="1"/>
</dbReference>
<dbReference type="SUPFAM" id="SSF48452">
    <property type="entry name" value="TPR-like"/>
    <property type="match status" value="1"/>
</dbReference>
<dbReference type="InterPro" id="IPR036627">
    <property type="entry name" value="CobW-likC_sf"/>
</dbReference>
<dbReference type="CDD" id="cd03112">
    <property type="entry name" value="CobW-like"/>
    <property type="match status" value="1"/>
</dbReference>
<dbReference type="GO" id="GO:0000166">
    <property type="term" value="F:nucleotide binding"/>
    <property type="evidence" value="ECO:0007669"/>
    <property type="project" value="UniProtKB-KW"/>
</dbReference>
<dbReference type="InterPro" id="IPR051927">
    <property type="entry name" value="Zn_Chap_cDPG_Synth"/>
</dbReference>
<dbReference type="Pfam" id="PF07683">
    <property type="entry name" value="CobW_C"/>
    <property type="match status" value="1"/>
</dbReference>
<dbReference type="Proteomes" id="UP000241890">
    <property type="component" value="Unassembled WGS sequence"/>
</dbReference>
<dbReference type="PANTHER" id="PTHR43603:SF1">
    <property type="entry name" value="ZINC-REGULATED GTPASE METALLOPROTEIN ACTIVATOR 1"/>
    <property type="match status" value="1"/>
</dbReference>
<dbReference type="SMART" id="SM00028">
    <property type="entry name" value="TPR"/>
    <property type="match status" value="3"/>
</dbReference>
<keyword evidence="3" id="KW-0143">Chaperone</keyword>
<dbReference type="EMBL" id="BEYU01000178">
    <property type="protein sequence ID" value="GBG34043.1"/>
    <property type="molecule type" value="Genomic_DNA"/>
</dbReference>
<evidence type="ECO:0000259" key="6">
    <source>
        <dbReference type="SMART" id="SM00833"/>
    </source>
</evidence>
<dbReference type="InterPro" id="IPR011990">
    <property type="entry name" value="TPR-like_helical_dom_sf"/>
</dbReference>
<sequence>MAESGALSRQALMAQGAEAFSRKDFARAEELYGLAIEQGAKEDSAEELARARSNRAAARLRQRKYRDAIDDARECVRLRPDWAKGYYRLAVALMELGEPAKSYKAISVGHALEPQTQLYRDLKAGVRELLQEQAVDLAPLEAEVARLLPTHAAMLTKGSSLQPPLKARMPVAVLSGFLGAGKTTLLQHILANRENRRVAIIVNDMGEVNIDAALLGDQGLEVTHRSEEMVELSNGCICCTLRDDLLNEVARIATEGADRYDYIIVESTGISEPIPVAQTFLFEDAAGRSLSQVARLDAMITVVDASAFLTDLGSLESLQDRSNWGASTTDKRTIANLLVDQVEFANVVVLNKVDRVDADTLSHVRRTIASLNPGAHVIEATHGQVSLKSILDTKLFDLEGAAQAPGWLRELRGQHTPETEEYGISSFVYRAGRPFSGNALAELLGDNVGAQDSIFAECNVIRAKGFCWISEEPRMALEWACAGHVTHVSARGFWKAAVRSQGPCADDNDACADGHTHAEHPHVEHTDDRKTEIVFIGVDLDKTRLTHVLDEALAPDSNVQHSETSLPSFAEVAQTPYFGLVRDLLGAMHHLGLETLPVIPHAAAAAAVQLAGNARASVTRLAQVRARLEALQDKPGDLTDDELREAGDLAEEFISLSQEVAPREGSEADALHKCHHDVKSAIAESMQERQSTGE</sequence>
<dbReference type="Gene3D" id="3.40.50.300">
    <property type="entry name" value="P-loop containing nucleotide triphosphate hydrolases"/>
    <property type="match status" value="1"/>
</dbReference>
<dbReference type="Pfam" id="PF02492">
    <property type="entry name" value="cobW"/>
    <property type="match status" value="1"/>
</dbReference>
<comment type="catalytic activity">
    <reaction evidence="5">
        <text>GTP + H2O = GDP + phosphate + H(+)</text>
        <dbReference type="Rhea" id="RHEA:19669"/>
        <dbReference type="ChEBI" id="CHEBI:15377"/>
        <dbReference type="ChEBI" id="CHEBI:15378"/>
        <dbReference type="ChEBI" id="CHEBI:37565"/>
        <dbReference type="ChEBI" id="CHEBI:43474"/>
        <dbReference type="ChEBI" id="CHEBI:58189"/>
    </reaction>
    <physiologicalReaction direction="left-to-right" evidence="5">
        <dbReference type="Rhea" id="RHEA:19670"/>
    </physiologicalReaction>
</comment>
<evidence type="ECO:0000256" key="3">
    <source>
        <dbReference type="ARBA" id="ARBA00023186"/>
    </source>
</evidence>
<dbReference type="Gene3D" id="3.30.1220.10">
    <property type="entry name" value="CobW-like, C-terminal domain"/>
    <property type="match status" value="1"/>
</dbReference>
<organism evidence="7 8">
    <name type="scientific">Hondaea fermentalgiana</name>
    <dbReference type="NCBI Taxonomy" id="2315210"/>
    <lineage>
        <taxon>Eukaryota</taxon>
        <taxon>Sar</taxon>
        <taxon>Stramenopiles</taxon>
        <taxon>Bigyra</taxon>
        <taxon>Labyrinthulomycetes</taxon>
        <taxon>Thraustochytrida</taxon>
        <taxon>Thraustochytriidae</taxon>
        <taxon>Hondaea</taxon>
    </lineage>
</organism>
<keyword evidence="8" id="KW-1185">Reference proteome</keyword>
<accession>A0A2R5GZ62</accession>
<protein>
    <submittedName>
        <fullName evidence="7">COBW domain-containing protein DDB_G0274527</fullName>
    </submittedName>
</protein>
<dbReference type="InterPro" id="IPR011629">
    <property type="entry name" value="CobW-like_C"/>
</dbReference>
<dbReference type="PANTHER" id="PTHR43603">
    <property type="entry name" value="COBW DOMAIN-CONTAINING PROTEIN DDB_G0274527"/>
    <property type="match status" value="1"/>
</dbReference>
<dbReference type="InterPro" id="IPR027417">
    <property type="entry name" value="P-loop_NTPase"/>
</dbReference>
<dbReference type="InterPro" id="IPR003495">
    <property type="entry name" value="CobW/HypB/UreG_nucleotide-bd"/>
</dbReference>
<keyword evidence="1" id="KW-0547">Nucleotide-binding</keyword>
<evidence type="ECO:0000313" key="8">
    <source>
        <dbReference type="Proteomes" id="UP000241890"/>
    </source>
</evidence>
<evidence type="ECO:0000256" key="4">
    <source>
        <dbReference type="ARBA" id="ARBA00034320"/>
    </source>
</evidence>
<dbReference type="InParanoid" id="A0A2R5GZ62"/>
<dbReference type="AlphaFoldDB" id="A0A2R5GZ62"/>
<evidence type="ECO:0000256" key="2">
    <source>
        <dbReference type="ARBA" id="ARBA00022801"/>
    </source>
</evidence>
<gene>
    <name evidence="7" type="ORF">FCC1311_102662</name>
</gene>
<reference evidence="7 8" key="1">
    <citation type="submission" date="2017-12" db="EMBL/GenBank/DDBJ databases">
        <title>Sequencing, de novo assembly and annotation of complete genome of a new Thraustochytrid species, strain FCC1311.</title>
        <authorList>
            <person name="Sedici K."/>
            <person name="Godart F."/>
            <person name="Aiese Cigliano R."/>
            <person name="Sanseverino W."/>
            <person name="Barakat M."/>
            <person name="Ortet P."/>
            <person name="Marechal E."/>
            <person name="Cagnac O."/>
            <person name="Amato A."/>
        </authorList>
    </citation>
    <scope>NUCLEOTIDE SEQUENCE [LARGE SCALE GENOMIC DNA]</scope>
</reference>
<dbReference type="Gene3D" id="1.25.40.10">
    <property type="entry name" value="Tetratricopeptide repeat domain"/>
    <property type="match status" value="1"/>
</dbReference>
<dbReference type="GO" id="GO:0016787">
    <property type="term" value="F:hydrolase activity"/>
    <property type="evidence" value="ECO:0007669"/>
    <property type="project" value="UniProtKB-KW"/>
</dbReference>
<proteinExistence type="inferred from homology"/>
<feature type="domain" description="CobW C-terminal" evidence="6">
    <location>
        <begin position="424"/>
        <end position="553"/>
    </location>
</feature>
<evidence type="ECO:0000313" key="7">
    <source>
        <dbReference type="EMBL" id="GBG34043.1"/>
    </source>
</evidence>
<evidence type="ECO:0000256" key="1">
    <source>
        <dbReference type="ARBA" id="ARBA00022741"/>
    </source>
</evidence>
<evidence type="ECO:0000256" key="5">
    <source>
        <dbReference type="ARBA" id="ARBA00049117"/>
    </source>
</evidence>
<keyword evidence="2" id="KW-0378">Hydrolase</keyword>
<comment type="caution">
    <text evidence="7">The sequence shown here is derived from an EMBL/GenBank/DDBJ whole genome shotgun (WGS) entry which is preliminary data.</text>
</comment>
<dbReference type="InterPro" id="IPR019734">
    <property type="entry name" value="TPR_rpt"/>
</dbReference>
<dbReference type="SMART" id="SM00833">
    <property type="entry name" value="CobW_C"/>
    <property type="match status" value="1"/>
</dbReference>
<name>A0A2R5GZ62_9STRA</name>
<comment type="similarity">
    <text evidence="4">Belongs to the SIMIBI class G3E GTPase family. ZNG1 subfamily.</text>
</comment>